<name>A0A068S3X1_9FUNG</name>
<feature type="region of interest" description="Disordered" evidence="3">
    <location>
        <begin position="651"/>
        <end position="703"/>
    </location>
</feature>
<comment type="caution">
    <text evidence="4">The sequence shown here is derived from an EMBL/GenBank/DDBJ whole genome shotgun (WGS) entry which is preliminary data.</text>
</comment>
<dbReference type="EMBL" id="CBTN010000042">
    <property type="protein sequence ID" value="CDH56984.1"/>
    <property type="molecule type" value="Genomic_DNA"/>
</dbReference>
<dbReference type="PANTHER" id="PTHR14187">
    <property type="entry name" value="ALPHA KINASE/ELONGATION FACTOR 2 KINASE"/>
    <property type="match status" value="1"/>
</dbReference>
<keyword evidence="5" id="KW-1185">Reference proteome</keyword>
<evidence type="ECO:0000256" key="2">
    <source>
        <dbReference type="ARBA" id="ARBA00022840"/>
    </source>
</evidence>
<organism evidence="4 5">
    <name type="scientific">Lichtheimia corymbifera JMRC:FSU:9682</name>
    <dbReference type="NCBI Taxonomy" id="1263082"/>
    <lineage>
        <taxon>Eukaryota</taxon>
        <taxon>Fungi</taxon>
        <taxon>Fungi incertae sedis</taxon>
        <taxon>Mucoromycota</taxon>
        <taxon>Mucoromycotina</taxon>
        <taxon>Mucoromycetes</taxon>
        <taxon>Mucorales</taxon>
        <taxon>Lichtheimiaceae</taxon>
        <taxon>Lichtheimia</taxon>
    </lineage>
</organism>
<feature type="compositionally biased region" description="Low complexity" evidence="3">
    <location>
        <begin position="661"/>
        <end position="703"/>
    </location>
</feature>
<dbReference type="InterPro" id="IPR043129">
    <property type="entry name" value="ATPase_NBD"/>
</dbReference>
<protein>
    <submittedName>
        <fullName evidence="4">Actin-like atpase domain-containing protein</fullName>
    </submittedName>
</protein>
<proteinExistence type="predicted"/>
<dbReference type="SUPFAM" id="SSF53067">
    <property type="entry name" value="Actin-like ATPase domain"/>
    <property type="match status" value="2"/>
</dbReference>
<accession>A0A068S3X1</accession>
<reference evidence="4" key="1">
    <citation type="submission" date="2013-08" db="EMBL/GenBank/DDBJ databases">
        <title>Gene expansion shapes genome architecture in the human pathogen Lichtheimia corymbifera: an evolutionary genomics analysis in the ancient terrestrial Mucorales (Mucoromycotina).</title>
        <authorList>
            <person name="Schwartze V.U."/>
            <person name="Winter S."/>
            <person name="Shelest E."/>
            <person name="Marcet-Houben M."/>
            <person name="Horn F."/>
            <person name="Wehner S."/>
            <person name="Hoffmann K."/>
            <person name="Riege K."/>
            <person name="Sammeth M."/>
            <person name="Nowrousian M."/>
            <person name="Valiante V."/>
            <person name="Linde J."/>
            <person name="Jacobsen I.D."/>
            <person name="Marz M."/>
            <person name="Brakhage A.A."/>
            <person name="Gabaldon T."/>
            <person name="Bocker S."/>
            <person name="Voigt K."/>
        </authorList>
    </citation>
    <scope>NUCLEOTIDE SEQUENCE [LARGE SCALE GENOMIC DNA]</scope>
    <source>
        <strain evidence="4">FSU 9682</strain>
    </source>
</reference>
<gene>
    <name evidence="4" type="ORF">LCOR_07979.1</name>
</gene>
<evidence type="ECO:0000313" key="4">
    <source>
        <dbReference type="EMBL" id="CDH56984.1"/>
    </source>
</evidence>
<dbReference type="InterPro" id="IPR013126">
    <property type="entry name" value="Hsp_70_fam"/>
</dbReference>
<dbReference type="CDD" id="cd10229">
    <property type="entry name" value="ASKHA_NBD_HSP70_HSPA12"/>
    <property type="match status" value="1"/>
</dbReference>
<dbReference type="Proteomes" id="UP000027586">
    <property type="component" value="Unassembled WGS sequence"/>
</dbReference>
<keyword evidence="2" id="KW-0067">ATP-binding</keyword>
<dbReference type="Gene3D" id="3.30.420.40">
    <property type="match status" value="1"/>
</dbReference>
<keyword evidence="1" id="KW-0547">Nucleotide-binding</keyword>
<dbReference type="GO" id="GO:0005524">
    <property type="term" value="F:ATP binding"/>
    <property type="evidence" value="ECO:0007669"/>
    <property type="project" value="UniProtKB-KW"/>
</dbReference>
<evidence type="ECO:0000256" key="3">
    <source>
        <dbReference type="SAM" id="MobiDB-lite"/>
    </source>
</evidence>
<dbReference type="AlphaFoldDB" id="A0A068S3X1"/>
<dbReference type="PANTHER" id="PTHR14187:SF5">
    <property type="entry name" value="HEAT SHOCK 70 KDA PROTEIN 12A"/>
    <property type="match status" value="1"/>
</dbReference>
<sequence length="703" mass="77739">MEPSSSGFNYADYPVIVGIDFGTTFSGCCYAFAQNEEVIDIVKWPKQNNHVYPKTPTLSLYRKGSTQLVDWGHGARRQAMKPNSVDFLLLSKFKLYLDEHLQQEALPNNLNVIDVIADYMGAFHQHVCNELLKGFAGNYDQSKFRYCLTVPAMWSDRAKAAMREAAIRAGLVQRGDHPERLMLISEPEAAALYCEKKSEQFNLVHGQRFMICDAGGGTVDLIVFEIDQQPGGRRTLKEVTNGHGGSCGSGFLDLRMREYIKNKFYHFGSINDSAMEHIMDAFVNVIKPEFDGYEDHFLELPASMGLGDLTDESIGLENGSLCLPANELRDQVFEPVIDQVLQLIEGQLVQSPNLEAIFLVGGFGQSNYLFRRVEEAFANRVGMIGVPPRGELAVVRGAVYFGLNPQIVTERVSRRTYGVETRMLFNKELDPPEYSVVGVDGKTYCRQRFSVYVQKGQTIKVDECVSKNFVISYPNDTDSDLFAFDGEGPPPRLTTHALVQKVGHFPIRMPTLEGVRNGEKVNMTIRMYFGLTEIKIECIIRDKTFVFTSAFDASDSYGATPQPQPVDYPPSQMMPPPTAGLVPPNPYALTDPAGSQVSLHAGAGMQQPSYTYNNGSMMTTPSMMNAQPAYSNPAAAGAAAGGYPPSMYGGHPGAGYPPTPQGDFYQQQQPYTQGYPPSQSYYSGYPPTSQGYPPQSGSSYYGH</sequence>
<dbReference type="OrthoDB" id="2963168at2759"/>
<dbReference type="Pfam" id="PF00012">
    <property type="entry name" value="HSP70"/>
    <property type="match status" value="1"/>
</dbReference>
<dbReference type="VEuPathDB" id="FungiDB:LCOR_07979.1"/>
<dbReference type="GO" id="GO:0140662">
    <property type="term" value="F:ATP-dependent protein folding chaperone"/>
    <property type="evidence" value="ECO:0007669"/>
    <property type="project" value="InterPro"/>
</dbReference>
<evidence type="ECO:0000256" key="1">
    <source>
        <dbReference type="ARBA" id="ARBA00022741"/>
    </source>
</evidence>
<evidence type="ECO:0000313" key="5">
    <source>
        <dbReference type="Proteomes" id="UP000027586"/>
    </source>
</evidence>
<dbReference type="STRING" id="1263082.A0A068S3X1"/>